<dbReference type="PANTHER" id="PTHR43008">
    <property type="entry name" value="BENZIL REDUCTASE"/>
    <property type="match status" value="1"/>
</dbReference>
<comment type="pathway">
    <text evidence="1">Mycotoxin biosynthesis.</text>
</comment>
<proteinExistence type="inferred from homology"/>
<organism evidence="6 7">
    <name type="scientific">Dothistroma septosporum (strain NZE10 / CBS 128990)</name>
    <name type="common">Red band needle blight fungus</name>
    <name type="synonym">Mycosphaerella pini</name>
    <dbReference type="NCBI Taxonomy" id="675120"/>
    <lineage>
        <taxon>Eukaryota</taxon>
        <taxon>Fungi</taxon>
        <taxon>Dikarya</taxon>
        <taxon>Ascomycota</taxon>
        <taxon>Pezizomycotina</taxon>
        <taxon>Dothideomycetes</taxon>
        <taxon>Dothideomycetidae</taxon>
        <taxon>Mycosphaerellales</taxon>
        <taxon>Mycosphaerellaceae</taxon>
        <taxon>Dothistroma</taxon>
    </lineage>
</organism>
<dbReference type="STRING" id="675120.N1PKX3"/>
<comment type="similarity">
    <text evidence="2">Belongs to the short-chain dehydrogenases/reductases (SDR) family.</text>
</comment>
<dbReference type="AlphaFoldDB" id="N1PKX3"/>
<evidence type="ECO:0000256" key="4">
    <source>
        <dbReference type="ARBA" id="ARBA00023002"/>
    </source>
</evidence>
<dbReference type="InterPro" id="IPR020904">
    <property type="entry name" value="Sc_DH/Rdtase_CS"/>
</dbReference>
<dbReference type="OrthoDB" id="1669814at2759"/>
<dbReference type="SUPFAM" id="SSF51735">
    <property type="entry name" value="NAD(P)-binding Rossmann-fold domains"/>
    <property type="match status" value="1"/>
</dbReference>
<gene>
    <name evidence="6" type="ORF">DOTSEDRAFT_71820</name>
</gene>
<dbReference type="PRINTS" id="PR00081">
    <property type="entry name" value="GDHRDH"/>
</dbReference>
<evidence type="ECO:0000313" key="7">
    <source>
        <dbReference type="Proteomes" id="UP000016933"/>
    </source>
</evidence>
<dbReference type="GO" id="GO:0016616">
    <property type="term" value="F:oxidoreductase activity, acting on the CH-OH group of donors, NAD or NADP as acceptor"/>
    <property type="evidence" value="ECO:0007669"/>
    <property type="project" value="UniProtKB-ARBA"/>
</dbReference>
<dbReference type="InterPro" id="IPR036291">
    <property type="entry name" value="NAD(P)-bd_dom_sf"/>
</dbReference>
<dbReference type="EMBL" id="KB446539">
    <property type="protein sequence ID" value="EME44132.1"/>
    <property type="molecule type" value="Genomic_DNA"/>
</dbReference>
<protein>
    <recommendedName>
        <fullName evidence="5">Ketoreductase domain-containing protein</fullName>
    </recommendedName>
</protein>
<evidence type="ECO:0000256" key="1">
    <source>
        <dbReference type="ARBA" id="ARBA00004685"/>
    </source>
</evidence>
<evidence type="ECO:0000256" key="2">
    <source>
        <dbReference type="ARBA" id="ARBA00006484"/>
    </source>
</evidence>
<dbReference type="eggNOG" id="KOG0725">
    <property type="taxonomic scope" value="Eukaryota"/>
</dbReference>
<dbReference type="InterPro" id="IPR002347">
    <property type="entry name" value="SDR_fam"/>
</dbReference>
<dbReference type="FunFam" id="3.40.50.720:FF:000245">
    <property type="entry name" value="Short chain dehydrogenase, putative"/>
    <property type="match status" value="1"/>
</dbReference>
<dbReference type="GO" id="GO:0050664">
    <property type="term" value="F:oxidoreductase activity, acting on NAD(P)H, oxygen as acceptor"/>
    <property type="evidence" value="ECO:0007669"/>
    <property type="project" value="TreeGrafter"/>
</dbReference>
<reference evidence="6 7" key="2">
    <citation type="journal article" date="2012" name="PLoS Pathog.">
        <title>Diverse lifestyles and strategies of plant pathogenesis encoded in the genomes of eighteen Dothideomycetes fungi.</title>
        <authorList>
            <person name="Ohm R.A."/>
            <person name="Feau N."/>
            <person name="Henrissat B."/>
            <person name="Schoch C.L."/>
            <person name="Horwitz B.A."/>
            <person name="Barry K.W."/>
            <person name="Condon B.J."/>
            <person name="Copeland A.C."/>
            <person name="Dhillon B."/>
            <person name="Glaser F."/>
            <person name="Hesse C.N."/>
            <person name="Kosti I."/>
            <person name="LaButti K."/>
            <person name="Lindquist E.A."/>
            <person name="Lucas S."/>
            <person name="Salamov A.A."/>
            <person name="Bradshaw R.E."/>
            <person name="Ciuffetti L."/>
            <person name="Hamelin R.C."/>
            <person name="Kema G.H.J."/>
            <person name="Lawrence C."/>
            <person name="Scott J.A."/>
            <person name="Spatafora J.W."/>
            <person name="Turgeon B.G."/>
            <person name="de Wit P.J.G.M."/>
            <person name="Zhong S."/>
            <person name="Goodwin S.B."/>
            <person name="Grigoriev I.V."/>
        </authorList>
    </citation>
    <scope>NUCLEOTIDE SEQUENCE [LARGE SCALE GENOMIC DNA]</scope>
    <source>
        <strain evidence="7">NZE10 / CBS 128990</strain>
    </source>
</reference>
<evidence type="ECO:0000313" key="6">
    <source>
        <dbReference type="EMBL" id="EME44132.1"/>
    </source>
</evidence>
<dbReference type="Pfam" id="PF13561">
    <property type="entry name" value="adh_short_C2"/>
    <property type="match status" value="1"/>
</dbReference>
<dbReference type="Proteomes" id="UP000016933">
    <property type="component" value="Unassembled WGS sequence"/>
</dbReference>
<dbReference type="InterPro" id="IPR057326">
    <property type="entry name" value="KR_dom"/>
</dbReference>
<feature type="domain" description="Ketoreductase" evidence="5">
    <location>
        <begin position="38"/>
        <end position="228"/>
    </location>
</feature>
<dbReference type="PROSITE" id="PS00061">
    <property type="entry name" value="ADH_SHORT"/>
    <property type="match status" value="1"/>
</dbReference>
<dbReference type="OMA" id="SAVHQMC"/>
<keyword evidence="3" id="KW-0521">NADP</keyword>
<accession>N1PKX3</accession>
<name>N1PKX3_DOTSN</name>
<keyword evidence="4" id="KW-0560">Oxidoreductase</keyword>
<evidence type="ECO:0000259" key="5">
    <source>
        <dbReference type="SMART" id="SM00822"/>
    </source>
</evidence>
<reference evidence="7" key="1">
    <citation type="journal article" date="2012" name="PLoS Genet.">
        <title>The genomes of the fungal plant pathogens Cladosporium fulvum and Dothistroma septosporum reveal adaptation to different hosts and lifestyles but also signatures of common ancestry.</title>
        <authorList>
            <person name="de Wit P.J.G.M."/>
            <person name="van der Burgt A."/>
            <person name="Oekmen B."/>
            <person name="Stergiopoulos I."/>
            <person name="Abd-Elsalam K.A."/>
            <person name="Aerts A.L."/>
            <person name="Bahkali A.H."/>
            <person name="Beenen H.G."/>
            <person name="Chettri P."/>
            <person name="Cox M.P."/>
            <person name="Datema E."/>
            <person name="de Vries R.P."/>
            <person name="Dhillon B."/>
            <person name="Ganley A.R."/>
            <person name="Griffiths S.A."/>
            <person name="Guo Y."/>
            <person name="Hamelin R.C."/>
            <person name="Henrissat B."/>
            <person name="Kabir M.S."/>
            <person name="Jashni M.K."/>
            <person name="Kema G."/>
            <person name="Klaubauf S."/>
            <person name="Lapidus A."/>
            <person name="Levasseur A."/>
            <person name="Lindquist E."/>
            <person name="Mehrabi R."/>
            <person name="Ohm R.A."/>
            <person name="Owen T.J."/>
            <person name="Salamov A."/>
            <person name="Schwelm A."/>
            <person name="Schijlen E."/>
            <person name="Sun H."/>
            <person name="van den Burg H.A."/>
            <person name="van Ham R.C.H.J."/>
            <person name="Zhang S."/>
            <person name="Goodwin S.B."/>
            <person name="Grigoriev I.V."/>
            <person name="Collemare J."/>
            <person name="Bradshaw R.E."/>
        </authorList>
    </citation>
    <scope>NUCLEOTIDE SEQUENCE [LARGE SCALE GENOMIC DNA]</scope>
    <source>
        <strain evidence="7">NZE10 / CBS 128990</strain>
    </source>
</reference>
<sequence>MAVGALIHDHVLPAGNIPESRQTQANAPSPSLFGLFGQTIVITGGGRGLGITLAIAVVEAGASVACLDVLQEPSAAEWEQLQALAKKSGVSATYDRCDITNESEMTHTLEKIDARSTEQRAPFAGIIACAGIQQKTPAVDYPIEDFQRMLNVNVTGTFITAKTATKIFIKSQIKGSIVLIASMSGQVANRGLDCTAYNTSKAAVHQMCRSMAQEIGQHGIRINTLSPGYIRTAMTDALLEIDPDLKDTWMRGALLGRLGAPEDFKAPAVFLLASGSSFMTGSDLRVDGGHCASA</sequence>
<dbReference type="Gene3D" id="3.40.50.720">
    <property type="entry name" value="NAD(P)-binding Rossmann-like Domain"/>
    <property type="match status" value="1"/>
</dbReference>
<evidence type="ECO:0000256" key="3">
    <source>
        <dbReference type="ARBA" id="ARBA00022857"/>
    </source>
</evidence>
<dbReference type="PANTHER" id="PTHR43008:SF9">
    <property type="entry name" value="OXIDOREDUCTASE"/>
    <property type="match status" value="1"/>
</dbReference>
<dbReference type="SMART" id="SM00822">
    <property type="entry name" value="PKS_KR"/>
    <property type="match status" value="1"/>
</dbReference>
<keyword evidence="7" id="KW-1185">Reference proteome</keyword>
<dbReference type="HOGENOM" id="CLU_010194_1_1_1"/>